<dbReference type="HOGENOM" id="CLU_014546_5_2_1"/>
<dbReference type="eggNOG" id="ENOG502QUSI">
    <property type="taxonomic scope" value="Eukaryota"/>
</dbReference>
<reference evidence="3" key="2">
    <citation type="submission" date="2013-12" db="EMBL/GenBank/DDBJ databases">
        <authorList>
            <person name="Yu Y."/>
            <person name="Lee S."/>
            <person name="de Baynast K."/>
            <person name="Wissotski M."/>
            <person name="Liu L."/>
            <person name="Talag J."/>
            <person name="Goicoechea J."/>
            <person name="Angelova A."/>
            <person name="Jetty R."/>
            <person name="Kudrna D."/>
            <person name="Golser W."/>
            <person name="Rivera L."/>
            <person name="Zhang J."/>
            <person name="Wing R."/>
        </authorList>
    </citation>
    <scope>NUCLEOTIDE SEQUENCE</scope>
</reference>
<accession>A0A0D9XZ37</accession>
<reference evidence="2 3" key="1">
    <citation type="submission" date="2012-08" db="EMBL/GenBank/DDBJ databases">
        <title>Oryza genome evolution.</title>
        <authorList>
            <person name="Wing R.A."/>
        </authorList>
    </citation>
    <scope>NUCLEOTIDE SEQUENCE</scope>
</reference>
<dbReference type="EnsemblPlants" id="LPERR12G09300.1">
    <property type="protein sequence ID" value="LPERR12G09300.1"/>
    <property type="gene ID" value="LPERR12G09300"/>
</dbReference>
<dbReference type="AlphaFoldDB" id="A0A0D9XZ37"/>
<comment type="similarity">
    <text evidence="1">Belongs to the plant acyltransferase family.</text>
</comment>
<name>A0A0D9XZ37_9ORYZ</name>
<dbReference type="PANTHER" id="PTHR31147">
    <property type="entry name" value="ACYL TRANSFERASE 4"/>
    <property type="match status" value="1"/>
</dbReference>
<sequence length="290" mass="33787">MLRDIQPQEYNERDYEKFTRFTILDIARGEEKPTILPIWKRELFVARILPPHINKEQEKTFQELESDSSDDIMVTMPTKNMVCEYFTISQREMAGLKRHVSLNLTKTVTSFELLTAVIWRCRTLALGYKPYQIVRLIITVNARGRWSKLPLGYYGNTILCPVVETTVNELCTNPLGHTIELVRKAKKEIHAEENMQLLVDVRPLWREKPNIKVQRKFETCDIKWIGQDTLDIGWAKRIAGGIPAIGQPDLTSYQFICKNEKGEKSTIISMLLPWPAMDRFKKEMSAWLIE</sequence>
<dbReference type="Gramene" id="LPERR12G09300.1">
    <property type="protein sequence ID" value="LPERR12G09300.1"/>
    <property type="gene ID" value="LPERR12G09300"/>
</dbReference>
<keyword evidence="3" id="KW-1185">Reference proteome</keyword>
<dbReference type="InterPro" id="IPR023213">
    <property type="entry name" value="CAT-like_dom_sf"/>
</dbReference>
<evidence type="ECO:0000313" key="2">
    <source>
        <dbReference type="EnsemblPlants" id="LPERR12G09300.1"/>
    </source>
</evidence>
<dbReference type="InterPro" id="IPR050898">
    <property type="entry name" value="Plant_acyltransferase"/>
</dbReference>
<protein>
    <recommendedName>
        <fullName evidence="4">Condensation domain-containing protein</fullName>
    </recommendedName>
</protein>
<dbReference type="GO" id="GO:0050734">
    <property type="term" value="F:hydroxycinnamoyltransferase activity"/>
    <property type="evidence" value="ECO:0007669"/>
    <property type="project" value="UniProtKB-ARBA"/>
</dbReference>
<dbReference type="PANTHER" id="PTHR31147:SF54">
    <property type="entry name" value="OS10G0105900 PROTEIN"/>
    <property type="match status" value="1"/>
</dbReference>
<dbReference type="STRING" id="77586.A0A0D9XZ37"/>
<reference evidence="2" key="3">
    <citation type="submission" date="2015-04" db="UniProtKB">
        <authorList>
            <consortium name="EnsemblPlants"/>
        </authorList>
    </citation>
    <scope>IDENTIFICATION</scope>
</reference>
<proteinExistence type="inferred from homology"/>
<evidence type="ECO:0008006" key="4">
    <source>
        <dbReference type="Google" id="ProtNLM"/>
    </source>
</evidence>
<dbReference type="Proteomes" id="UP000032180">
    <property type="component" value="Chromosome 12"/>
</dbReference>
<organism evidence="2 3">
    <name type="scientific">Leersia perrieri</name>
    <dbReference type="NCBI Taxonomy" id="77586"/>
    <lineage>
        <taxon>Eukaryota</taxon>
        <taxon>Viridiplantae</taxon>
        <taxon>Streptophyta</taxon>
        <taxon>Embryophyta</taxon>
        <taxon>Tracheophyta</taxon>
        <taxon>Spermatophyta</taxon>
        <taxon>Magnoliopsida</taxon>
        <taxon>Liliopsida</taxon>
        <taxon>Poales</taxon>
        <taxon>Poaceae</taxon>
        <taxon>BOP clade</taxon>
        <taxon>Oryzoideae</taxon>
        <taxon>Oryzeae</taxon>
        <taxon>Oryzinae</taxon>
        <taxon>Leersia</taxon>
    </lineage>
</organism>
<dbReference type="Pfam" id="PF02458">
    <property type="entry name" value="Transferase"/>
    <property type="match status" value="1"/>
</dbReference>
<evidence type="ECO:0000313" key="3">
    <source>
        <dbReference type="Proteomes" id="UP000032180"/>
    </source>
</evidence>
<dbReference type="Gene3D" id="3.30.559.10">
    <property type="entry name" value="Chloramphenicol acetyltransferase-like domain"/>
    <property type="match status" value="1"/>
</dbReference>
<evidence type="ECO:0000256" key="1">
    <source>
        <dbReference type="ARBA" id="ARBA00009861"/>
    </source>
</evidence>